<dbReference type="EMBL" id="BAABHS010000015">
    <property type="protein sequence ID" value="GAA4973514.1"/>
    <property type="molecule type" value="Genomic_DNA"/>
</dbReference>
<protein>
    <submittedName>
        <fullName evidence="1">Uncharacterized protein</fullName>
    </submittedName>
</protein>
<accession>A0ABP9HLU9</accession>
<dbReference type="Proteomes" id="UP001500466">
    <property type="component" value="Unassembled WGS sequence"/>
</dbReference>
<organism evidence="1 2">
    <name type="scientific">Yinghuangia aomiensis</name>
    <dbReference type="NCBI Taxonomy" id="676205"/>
    <lineage>
        <taxon>Bacteria</taxon>
        <taxon>Bacillati</taxon>
        <taxon>Actinomycetota</taxon>
        <taxon>Actinomycetes</taxon>
        <taxon>Kitasatosporales</taxon>
        <taxon>Streptomycetaceae</taxon>
        <taxon>Yinghuangia</taxon>
    </lineage>
</organism>
<keyword evidence="2" id="KW-1185">Reference proteome</keyword>
<sequence>MKLPRVECPVCGRNVAALPLPGQAARGRVWRHDAPEVRRDADGALVSCKGALEVVDVTAVAAQLAFDVETLERDDAAPTLFVI</sequence>
<reference evidence="2" key="1">
    <citation type="journal article" date="2019" name="Int. J. Syst. Evol. Microbiol.">
        <title>The Global Catalogue of Microorganisms (GCM) 10K type strain sequencing project: providing services to taxonomists for standard genome sequencing and annotation.</title>
        <authorList>
            <consortium name="The Broad Institute Genomics Platform"/>
            <consortium name="The Broad Institute Genome Sequencing Center for Infectious Disease"/>
            <person name="Wu L."/>
            <person name="Ma J."/>
        </authorList>
    </citation>
    <scope>NUCLEOTIDE SEQUENCE [LARGE SCALE GENOMIC DNA]</scope>
    <source>
        <strain evidence="2">JCM 17986</strain>
    </source>
</reference>
<evidence type="ECO:0000313" key="2">
    <source>
        <dbReference type="Proteomes" id="UP001500466"/>
    </source>
</evidence>
<gene>
    <name evidence="1" type="ORF">GCM10023205_45040</name>
</gene>
<name>A0ABP9HLU9_9ACTN</name>
<evidence type="ECO:0000313" key="1">
    <source>
        <dbReference type="EMBL" id="GAA4973514.1"/>
    </source>
</evidence>
<comment type="caution">
    <text evidence="1">The sequence shown here is derived from an EMBL/GenBank/DDBJ whole genome shotgun (WGS) entry which is preliminary data.</text>
</comment>
<proteinExistence type="predicted"/>